<dbReference type="AlphaFoldDB" id="A0A0G1KC15"/>
<gene>
    <name evidence="1" type="ORF">UW79_C0026G0011</name>
</gene>
<reference evidence="1 2" key="1">
    <citation type="journal article" date="2015" name="Nature">
        <title>rRNA introns, odd ribosomes, and small enigmatic genomes across a large radiation of phyla.</title>
        <authorList>
            <person name="Brown C.T."/>
            <person name="Hug L.A."/>
            <person name="Thomas B.C."/>
            <person name="Sharon I."/>
            <person name="Castelle C.J."/>
            <person name="Singh A."/>
            <person name="Wilkins M.J."/>
            <person name="Williams K.H."/>
            <person name="Banfield J.F."/>
        </authorList>
    </citation>
    <scope>NUCLEOTIDE SEQUENCE [LARGE SCALE GENOMIC DNA]</scope>
</reference>
<organism evidence="1 2">
    <name type="scientific">Candidatus Yanofskybacteria bacterium GW2011_GWA2_44_9</name>
    <dbReference type="NCBI Taxonomy" id="1619025"/>
    <lineage>
        <taxon>Bacteria</taxon>
        <taxon>Candidatus Yanofskyibacteriota</taxon>
    </lineage>
</organism>
<dbReference type="Pfam" id="PF05345">
    <property type="entry name" value="He_PIG"/>
    <property type="match status" value="1"/>
</dbReference>
<evidence type="ECO:0000313" key="1">
    <source>
        <dbReference type="EMBL" id="KKT81133.1"/>
    </source>
</evidence>
<dbReference type="GO" id="GO:0016787">
    <property type="term" value="F:hydrolase activity"/>
    <property type="evidence" value="ECO:0007669"/>
    <property type="project" value="UniProtKB-KW"/>
</dbReference>
<dbReference type="InterPro" id="IPR013783">
    <property type="entry name" value="Ig-like_fold"/>
</dbReference>
<sequence length="152" mass="16081">MTKNKILRILLITFVLFVGILGITRESKAFVVVPPGPVIGTTSYLQTGTVNQVYSPQHIQVSGGISPYTWDVVSGVLPPGLSLGVSTGMISGTPNTVDTFNFTVQVIDGNFETALQNFTLAIAPVSETGFLYTRNPPGSVIVSPVATRIQGV</sequence>
<dbReference type="GO" id="GO:0016020">
    <property type="term" value="C:membrane"/>
    <property type="evidence" value="ECO:0007669"/>
    <property type="project" value="InterPro"/>
</dbReference>
<dbReference type="InterPro" id="IPR015919">
    <property type="entry name" value="Cadherin-like_sf"/>
</dbReference>
<dbReference type="GO" id="GO:0005509">
    <property type="term" value="F:calcium ion binding"/>
    <property type="evidence" value="ECO:0007669"/>
    <property type="project" value="InterPro"/>
</dbReference>
<dbReference type="EMBL" id="LCJR01000026">
    <property type="protein sequence ID" value="KKT81133.1"/>
    <property type="molecule type" value="Genomic_DNA"/>
</dbReference>
<feature type="non-terminal residue" evidence="1">
    <location>
        <position position="152"/>
    </location>
</feature>
<name>A0A0G1KC15_9BACT</name>
<proteinExistence type="predicted"/>
<dbReference type="Proteomes" id="UP000034032">
    <property type="component" value="Unassembled WGS sequence"/>
</dbReference>
<evidence type="ECO:0000313" key="2">
    <source>
        <dbReference type="Proteomes" id="UP000034032"/>
    </source>
</evidence>
<accession>A0A0G1KC15</accession>
<protein>
    <submittedName>
        <fullName evidence="1">Glycosyl hydrolase 53 domain protein</fullName>
    </submittedName>
</protein>
<keyword evidence="1" id="KW-0378">Hydrolase</keyword>
<comment type="caution">
    <text evidence="1">The sequence shown here is derived from an EMBL/GenBank/DDBJ whole genome shotgun (WGS) entry which is preliminary data.</text>
</comment>
<dbReference type="SUPFAM" id="SSF49313">
    <property type="entry name" value="Cadherin-like"/>
    <property type="match status" value="1"/>
</dbReference>
<dbReference type="Gene3D" id="2.60.40.10">
    <property type="entry name" value="Immunoglobulins"/>
    <property type="match status" value="1"/>
</dbReference>